<proteinExistence type="predicted"/>
<evidence type="ECO:0000256" key="1">
    <source>
        <dbReference type="SAM" id="MobiDB-lite"/>
    </source>
</evidence>
<organism evidence="3 4">
    <name type="scientific">Cytobacillus firmus DS1</name>
    <dbReference type="NCBI Taxonomy" id="1307436"/>
    <lineage>
        <taxon>Bacteria</taxon>
        <taxon>Bacillati</taxon>
        <taxon>Bacillota</taxon>
        <taxon>Bacilli</taxon>
        <taxon>Bacillales</taxon>
        <taxon>Bacillaceae</taxon>
        <taxon>Cytobacillus</taxon>
    </lineage>
</organism>
<evidence type="ECO:0000313" key="4">
    <source>
        <dbReference type="Proteomes" id="UP000019270"/>
    </source>
</evidence>
<protein>
    <recommendedName>
        <fullName evidence="5">Lipoprotein</fullName>
    </recommendedName>
</protein>
<dbReference type="PROSITE" id="PS51257">
    <property type="entry name" value="PROKAR_LIPOPROTEIN"/>
    <property type="match status" value="1"/>
</dbReference>
<accession>W7KQD2</accession>
<dbReference type="AlphaFoldDB" id="W7KQD2"/>
<evidence type="ECO:0000256" key="2">
    <source>
        <dbReference type="SAM" id="SignalP"/>
    </source>
</evidence>
<dbReference type="Proteomes" id="UP000019270">
    <property type="component" value="Unassembled WGS sequence"/>
</dbReference>
<feature type="non-terminal residue" evidence="3">
    <location>
        <position position="63"/>
    </location>
</feature>
<evidence type="ECO:0008006" key="5">
    <source>
        <dbReference type="Google" id="ProtNLM"/>
    </source>
</evidence>
<gene>
    <name evidence="3" type="ORF">PBF_24748</name>
</gene>
<feature type="region of interest" description="Disordered" evidence="1">
    <location>
        <begin position="24"/>
        <end position="50"/>
    </location>
</feature>
<evidence type="ECO:0000313" key="3">
    <source>
        <dbReference type="EMBL" id="EWG08343.1"/>
    </source>
</evidence>
<feature type="signal peptide" evidence="2">
    <location>
        <begin position="1"/>
        <end position="19"/>
    </location>
</feature>
<reference evidence="3 4" key="2">
    <citation type="journal article" date="2016" name="Sci. Rep.">
        <title>A novel serine protease, Sep1, from Bacillus firmus DS-1 has nematicidal activity and degrades multiple intestinal-associated nematode proteins.</title>
        <authorList>
            <person name="Geng C."/>
            <person name="Nie X."/>
            <person name="Tang Z."/>
            <person name="Zhang Y."/>
            <person name="Lin J."/>
            <person name="Sun M."/>
            <person name="Peng D."/>
        </authorList>
    </citation>
    <scope>NUCLEOTIDE SEQUENCE [LARGE SCALE GENOMIC DNA]</scope>
    <source>
        <strain evidence="3 4">DS1</strain>
    </source>
</reference>
<keyword evidence="2" id="KW-0732">Signal</keyword>
<feature type="compositionally biased region" description="Basic and acidic residues" evidence="1">
    <location>
        <begin position="39"/>
        <end position="50"/>
    </location>
</feature>
<dbReference type="EMBL" id="APVL01000053">
    <property type="protein sequence ID" value="EWG08343.1"/>
    <property type="molecule type" value="Genomic_DNA"/>
</dbReference>
<feature type="compositionally biased region" description="Low complexity" evidence="1">
    <location>
        <begin position="24"/>
        <end position="38"/>
    </location>
</feature>
<sequence>MFKKLLAMSVIGIMIGLLAACGGTDNASSDSDSKSNSTETEKPKEEVKEVYFKDNEAKLNDLK</sequence>
<comment type="caution">
    <text evidence="3">The sequence shown here is derived from an EMBL/GenBank/DDBJ whole genome shotgun (WGS) entry which is preliminary data.</text>
</comment>
<feature type="chain" id="PRO_5039514716" description="Lipoprotein" evidence="2">
    <location>
        <begin position="20"/>
        <end position="63"/>
    </location>
</feature>
<name>W7KQD2_CYTFI</name>
<reference evidence="4" key="1">
    <citation type="submission" date="2013-03" db="EMBL/GenBank/DDBJ databases">
        <title>Draft genome sequence of Bacillus firmus DS1.</title>
        <authorList>
            <person name="Peng D."/>
            <person name="Zhu L."/>
            <person name="Sun M."/>
        </authorList>
    </citation>
    <scope>NUCLEOTIDE SEQUENCE [LARGE SCALE GENOMIC DNA]</scope>
    <source>
        <strain evidence="4">DS1</strain>
    </source>
</reference>